<dbReference type="AlphaFoldDB" id="X1NLL8"/>
<sequence>MAEPRQVVTFTHSYSHAIADTQVKDGAGFFHTLTINTCTVAGDLTLYDNDAEAGDIIA</sequence>
<gene>
    <name evidence="1" type="ORF">S06H3_45125</name>
</gene>
<dbReference type="EMBL" id="BARV01028140">
    <property type="protein sequence ID" value="GAI44912.1"/>
    <property type="molecule type" value="Genomic_DNA"/>
</dbReference>
<protein>
    <submittedName>
        <fullName evidence="1">Uncharacterized protein</fullName>
    </submittedName>
</protein>
<comment type="caution">
    <text evidence="1">The sequence shown here is derived from an EMBL/GenBank/DDBJ whole genome shotgun (WGS) entry which is preliminary data.</text>
</comment>
<reference evidence="1" key="1">
    <citation type="journal article" date="2014" name="Front. Microbiol.">
        <title>High frequency of phylogenetically diverse reductive dehalogenase-homologous genes in deep subseafloor sedimentary metagenomes.</title>
        <authorList>
            <person name="Kawai M."/>
            <person name="Futagami T."/>
            <person name="Toyoda A."/>
            <person name="Takaki Y."/>
            <person name="Nishi S."/>
            <person name="Hori S."/>
            <person name="Arai W."/>
            <person name="Tsubouchi T."/>
            <person name="Morono Y."/>
            <person name="Uchiyama I."/>
            <person name="Ito T."/>
            <person name="Fujiyama A."/>
            <person name="Inagaki F."/>
            <person name="Takami H."/>
        </authorList>
    </citation>
    <scope>NUCLEOTIDE SEQUENCE</scope>
    <source>
        <strain evidence="1">Expedition CK06-06</strain>
    </source>
</reference>
<name>X1NLL8_9ZZZZ</name>
<proteinExistence type="predicted"/>
<feature type="non-terminal residue" evidence="1">
    <location>
        <position position="58"/>
    </location>
</feature>
<accession>X1NLL8</accession>
<organism evidence="1">
    <name type="scientific">marine sediment metagenome</name>
    <dbReference type="NCBI Taxonomy" id="412755"/>
    <lineage>
        <taxon>unclassified sequences</taxon>
        <taxon>metagenomes</taxon>
        <taxon>ecological metagenomes</taxon>
    </lineage>
</organism>
<evidence type="ECO:0000313" key="1">
    <source>
        <dbReference type="EMBL" id="GAI44912.1"/>
    </source>
</evidence>